<dbReference type="Pfam" id="PF00496">
    <property type="entry name" value="SBP_bac_5"/>
    <property type="match status" value="1"/>
</dbReference>
<evidence type="ECO:0000313" key="6">
    <source>
        <dbReference type="Proteomes" id="UP000664122"/>
    </source>
</evidence>
<dbReference type="PIRSF" id="PIRSF002741">
    <property type="entry name" value="MppA"/>
    <property type="match status" value="1"/>
</dbReference>
<dbReference type="PANTHER" id="PTHR30290:SF64">
    <property type="entry name" value="ABC TRANSPORTER PERIPLASMIC BINDING PROTEIN"/>
    <property type="match status" value="1"/>
</dbReference>
<dbReference type="InterPro" id="IPR039424">
    <property type="entry name" value="SBP_5"/>
</dbReference>
<dbReference type="RefSeq" id="WP_207257993.1">
    <property type="nucleotide sequence ID" value="NZ_JAFMPP010000009.1"/>
</dbReference>
<feature type="domain" description="Solute-binding protein family 5" evidence="4">
    <location>
        <begin position="120"/>
        <end position="527"/>
    </location>
</feature>
<evidence type="ECO:0000313" key="5">
    <source>
        <dbReference type="EMBL" id="MBO0663201.1"/>
    </source>
</evidence>
<evidence type="ECO:0000259" key="4">
    <source>
        <dbReference type="Pfam" id="PF00496"/>
    </source>
</evidence>
<dbReference type="PANTHER" id="PTHR30290">
    <property type="entry name" value="PERIPLASMIC BINDING COMPONENT OF ABC TRANSPORTER"/>
    <property type="match status" value="1"/>
</dbReference>
<dbReference type="InterPro" id="IPR006311">
    <property type="entry name" value="TAT_signal"/>
</dbReference>
<evidence type="ECO:0000256" key="3">
    <source>
        <dbReference type="ARBA" id="ARBA00022729"/>
    </source>
</evidence>
<dbReference type="PROSITE" id="PS51318">
    <property type="entry name" value="TAT"/>
    <property type="match status" value="1"/>
</dbReference>
<comment type="subcellular location">
    <subcellularLocation>
        <location evidence="1">Periplasm</location>
    </subcellularLocation>
</comment>
<dbReference type="GO" id="GO:0015833">
    <property type="term" value="P:peptide transport"/>
    <property type="evidence" value="ECO:0007669"/>
    <property type="project" value="TreeGrafter"/>
</dbReference>
<name>A0A939JXB6_9HYPH</name>
<organism evidence="5 6">
    <name type="scientific">Jiella flava</name>
    <dbReference type="NCBI Taxonomy" id="2816857"/>
    <lineage>
        <taxon>Bacteria</taxon>
        <taxon>Pseudomonadati</taxon>
        <taxon>Pseudomonadota</taxon>
        <taxon>Alphaproteobacteria</taxon>
        <taxon>Hyphomicrobiales</taxon>
        <taxon>Aurantimonadaceae</taxon>
        <taxon>Jiella</taxon>
    </lineage>
</organism>
<evidence type="ECO:0000256" key="2">
    <source>
        <dbReference type="ARBA" id="ARBA00005695"/>
    </source>
</evidence>
<accession>A0A939JXB6</accession>
<dbReference type="CDD" id="cd08497">
    <property type="entry name" value="MbnE-like"/>
    <property type="match status" value="1"/>
</dbReference>
<dbReference type="GO" id="GO:1904680">
    <property type="term" value="F:peptide transmembrane transporter activity"/>
    <property type="evidence" value="ECO:0007669"/>
    <property type="project" value="TreeGrafter"/>
</dbReference>
<reference evidence="5" key="1">
    <citation type="submission" date="2021-03" db="EMBL/GenBank/DDBJ databases">
        <title>Whole genome sequence of Jiella sp. CQZ9-1.</title>
        <authorList>
            <person name="Tuo L."/>
        </authorList>
    </citation>
    <scope>NUCLEOTIDE SEQUENCE</scope>
    <source>
        <strain evidence="5">CQZ9-1</strain>
    </source>
</reference>
<dbReference type="Gene3D" id="3.10.105.10">
    <property type="entry name" value="Dipeptide-binding Protein, Domain 3"/>
    <property type="match status" value="1"/>
</dbReference>
<dbReference type="SUPFAM" id="SSF53850">
    <property type="entry name" value="Periplasmic binding protein-like II"/>
    <property type="match status" value="1"/>
</dbReference>
<dbReference type="EMBL" id="JAFMPP010000009">
    <property type="protein sequence ID" value="MBO0663201.1"/>
    <property type="molecule type" value="Genomic_DNA"/>
</dbReference>
<dbReference type="AlphaFoldDB" id="A0A939JXB6"/>
<evidence type="ECO:0000256" key="1">
    <source>
        <dbReference type="ARBA" id="ARBA00004418"/>
    </source>
</evidence>
<dbReference type="InterPro" id="IPR030678">
    <property type="entry name" value="Peptide/Ni-bd"/>
</dbReference>
<protein>
    <submittedName>
        <fullName evidence="5">ABC transporter substrate-binding protein</fullName>
    </submittedName>
</protein>
<dbReference type="Gene3D" id="3.40.190.10">
    <property type="entry name" value="Periplasmic binding protein-like II"/>
    <property type="match status" value="1"/>
</dbReference>
<sequence length="625" mass="70389">MSCSPNLTRRGFGRLAAGLAATATLPTRGFALTATGRPLHGLSAFGDLKYPPDFPHFDYASPEAPSGGQFNFSVPNWGFNQSPLTFDTLNTFVLRGSAPPRMESLYDTLMASALDEPDAIYGALAQTVTLSDDRNAYVFALRPEATFSTGAPVTPVDVVFTYETFKEKGHPSLQIVLQQLERIEVEAPDRVRLVFSGHQTDQDALAAFAVPIIPKAFFDDQPFESVSTKAIPGSGRFQIKAYDFGRYIEYEKRPDYWAKDMGFARGLDHFDVIRIDFFRDRTTAFEAFKKGNIHFREESVSKTWATEYVFPAVTEGKVIKREFPKEKTPVFQCWALNQRRKRFADPRIRQAINMCFDFKWTNANMFYGLYQHADSCFESSDFKAEGPPSPAELEILEPLRDKLPDAVFGDVWRQPVSDGSGQDRKMLREALRLFSEAGWRQKNGRLVDANGQGFALEYLIDDPGFERVYGKFIQTLRLIGVDASIRLVDGAQYQDRQNRFDFDMIGAAFSLGATPSRNSLTDLFGSATRDRQGANNLVGMADPGVDALIEVVNKASDRRSLTMAMRALDRVLRARLDWIPNIYSQSHRAAFWDRFGFKPDKPDYGWPVESLWWFDAAKAKAIGKA</sequence>
<dbReference type="GO" id="GO:0042884">
    <property type="term" value="P:microcin transport"/>
    <property type="evidence" value="ECO:0007669"/>
    <property type="project" value="TreeGrafter"/>
</dbReference>
<comment type="caution">
    <text evidence="5">The sequence shown here is derived from an EMBL/GenBank/DDBJ whole genome shotgun (WGS) entry which is preliminary data.</text>
</comment>
<dbReference type="InterPro" id="IPR000914">
    <property type="entry name" value="SBP_5_dom"/>
</dbReference>
<proteinExistence type="inferred from homology"/>
<dbReference type="GO" id="GO:0043190">
    <property type="term" value="C:ATP-binding cassette (ABC) transporter complex"/>
    <property type="evidence" value="ECO:0007669"/>
    <property type="project" value="InterPro"/>
</dbReference>
<keyword evidence="3" id="KW-0732">Signal</keyword>
<dbReference type="GO" id="GO:0030288">
    <property type="term" value="C:outer membrane-bounded periplasmic space"/>
    <property type="evidence" value="ECO:0007669"/>
    <property type="project" value="TreeGrafter"/>
</dbReference>
<keyword evidence="6" id="KW-1185">Reference proteome</keyword>
<dbReference type="Proteomes" id="UP000664122">
    <property type="component" value="Unassembled WGS sequence"/>
</dbReference>
<gene>
    <name evidence="5" type="ORF">J1C48_11485</name>
</gene>
<comment type="similarity">
    <text evidence="2">Belongs to the bacterial solute-binding protein 5 family.</text>
</comment>